<dbReference type="PATRIC" id="fig|997761.3.peg.1247"/>
<name>I0BD83_9BACL</name>
<dbReference type="Gene3D" id="1.50.10.10">
    <property type="match status" value="1"/>
</dbReference>
<dbReference type="InterPro" id="IPR012341">
    <property type="entry name" value="6hp_glycosidase-like_sf"/>
</dbReference>
<sequence length="728" mass="81998">MSKAWKASWLTDPEFAELVPLSLLHKEAGGTPPSGHPPDLRNHHMLLRKTFECGRLPELAVLDITADDYYKLYINGVFVAQGPAQGYSFHYYYNRIDVTPYLREGTNVIAVHVYYMGHVNRAMSSGDFRQGMMAELYTDDGLALVTDESWRWIRTFEYGGGEAPTTGNDTQVLEHVDSRLRYAGWKEVNFDDSGWRPVAVKNNHGYMLVEQPTPTLQVEIIRPSHVQRLGGGHFLIDFGTEITGQFTLRAQGAAGDRIEIRCGEEMMDDGKHVRYDMRCGCLFQEIWTLSGRAEEEPEFYDYKAFRYVELQGPEHALDAGSFAAVVRHYPLDPAACRFTTTDTQLQGIWDICRRGVMLCAQEAFLDCPSREKGAYLGDAGIMAHTHMYLSGDSRLVRKTLHDYALSSRICPGLMAVAPGSFMQEIADFSCQWPQQLLTYYLYSGDVEFLKEMYPYAEGVMNYFRAYARRDGLLESVNEKWNLVDWPADMRDGYDFYLSNPVGTGCHNVMNAFYYGCVSAVQEIQDILHIPYDDQLPDLREAFIRTFWDAGTGLFVDAEGSPHTALHSNVLPLYYGIAPVESIPGILSFIREKRLSCSVYFAYFLLKALAGAGEYELAYELLMCHDERSWSNMLREGATACFEAWGKNQKWNTSLCHGWASAPIAVLIEDVIGLKPAEPGWNGVSFTPHLTPSMPPFQLDLKLPAGQLSLQYADGVITGPMFRAAGKNG</sequence>
<dbReference type="Gene3D" id="2.60.420.10">
    <property type="entry name" value="Maltose phosphorylase, domain 3"/>
    <property type="match status" value="1"/>
</dbReference>
<dbReference type="Pfam" id="PF08531">
    <property type="entry name" value="Bac_rhamnosid_N"/>
    <property type="match status" value="1"/>
</dbReference>
<feature type="domain" description="Alpha-L-rhamnosidase concanavalin-like" evidence="3">
    <location>
        <begin position="228"/>
        <end position="326"/>
    </location>
</feature>
<dbReference type="InterPro" id="IPR008979">
    <property type="entry name" value="Galactose-bd-like_sf"/>
</dbReference>
<dbReference type="InterPro" id="IPR013737">
    <property type="entry name" value="Bac_rhamnosid_N"/>
</dbReference>
<dbReference type="AlphaFoldDB" id="I0BD83"/>
<dbReference type="GO" id="GO:0005975">
    <property type="term" value="P:carbohydrate metabolic process"/>
    <property type="evidence" value="ECO:0007669"/>
    <property type="project" value="InterPro"/>
</dbReference>
<evidence type="ECO:0000313" key="7">
    <source>
        <dbReference type="Proteomes" id="UP000007392"/>
    </source>
</evidence>
<evidence type="ECO:0000256" key="2">
    <source>
        <dbReference type="ARBA" id="ARBA00012652"/>
    </source>
</evidence>
<dbReference type="InterPro" id="IPR008928">
    <property type="entry name" value="6-hairpin_glycosidase_sf"/>
</dbReference>
<dbReference type="Proteomes" id="UP000007392">
    <property type="component" value="Chromosome"/>
</dbReference>
<evidence type="ECO:0000256" key="1">
    <source>
        <dbReference type="ARBA" id="ARBA00001445"/>
    </source>
</evidence>
<comment type="catalytic activity">
    <reaction evidence="1">
        <text>Hydrolysis of terminal non-reducing alpha-L-rhamnose residues in alpha-L-rhamnosides.</text>
        <dbReference type="EC" id="3.2.1.40"/>
    </reaction>
</comment>
<dbReference type="PANTHER" id="PTHR33307">
    <property type="entry name" value="ALPHA-RHAMNOSIDASE (EUROFUNG)"/>
    <property type="match status" value="1"/>
</dbReference>
<dbReference type="InterPro" id="IPR016007">
    <property type="entry name" value="Alpha_rhamnosid"/>
</dbReference>
<accession>I0BD83</accession>
<dbReference type="PANTHER" id="PTHR33307:SF6">
    <property type="entry name" value="ALPHA-RHAMNOSIDASE (EUROFUNG)-RELATED"/>
    <property type="match status" value="1"/>
</dbReference>
<dbReference type="Pfam" id="PF17389">
    <property type="entry name" value="Bac_rhamnosid6H"/>
    <property type="match status" value="1"/>
</dbReference>
<protein>
    <recommendedName>
        <fullName evidence="2">alpha-L-rhamnosidase</fullName>
        <ecNumber evidence="2">3.2.1.40</ecNumber>
    </recommendedName>
</protein>
<evidence type="ECO:0000259" key="3">
    <source>
        <dbReference type="Pfam" id="PF05592"/>
    </source>
</evidence>
<dbReference type="RefSeq" id="WP_014649667.1">
    <property type="nucleotide sequence ID" value="NC_017672.3"/>
</dbReference>
<dbReference type="InterPro" id="IPR008902">
    <property type="entry name" value="Rhamnosid_concanavalin"/>
</dbReference>
<reference evidence="6 7" key="1">
    <citation type="submission" date="2013-06" db="EMBL/GenBank/DDBJ databases">
        <title>Complete genome sequence of Paenibacillus mucilaginosus K02.</title>
        <authorList>
            <person name="Xiao B."/>
            <person name="Sun L."/>
            <person name="Xiao L."/>
            <person name="Lian B."/>
        </authorList>
    </citation>
    <scope>NUCLEOTIDE SEQUENCE [LARGE SCALE GENOMIC DNA]</scope>
    <source>
        <strain evidence="6 7">K02</strain>
    </source>
</reference>
<dbReference type="OrthoDB" id="9815108at2"/>
<dbReference type="SUPFAM" id="SSF49785">
    <property type="entry name" value="Galactose-binding domain-like"/>
    <property type="match status" value="1"/>
</dbReference>
<evidence type="ECO:0000313" key="6">
    <source>
        <dbReference type="EMBL" id="AFH60330.1"/>
    </source>
</evidence>
<proteinExistence type="predicted"/>
<dbReference type="GO" id="GO:0030596">
    <property type="term" value="F:alpha-L-rhamnosidase activity"/>
    <property type="evidence" value="ECO:0007669"/>
    <property type="project" value="UniProtKB-EC"/>
</dbReference>
<dbReference type="Pfam" id="PF05592">
    <property type="entry name" value="Bac_rhamnosid"/>
    <property type="match status" value="1"/>
</dbReference>
<feature type="domain" description="Alpha-L-rhamnosidase six-hairpin glycosidase" evidence="5">
    <location>
        <begin position="336"/>
        <end position="668"/>
    </location>
</feature>
<dbReference type="EC" id="3.2.1.40" evidence="2"/>
<feature type="domain" description="Bacterial alpha-L-rhamnosidase N-terminal" evidence="4">
    <location>
        <begin position="60"/>
        <end position="218"/>
    </location>
</feature>
<organism evidence="6 7">
    <name type="scientific">Paenibacillus mucilaginosus K02</name>
    <dbReference type="NCBI Taxonomy" id="997761"/>
    <lineage>
        <taxon>Bacteria</taxon>
        <taxon>Bacillati</taxon>
        <taxon>Bacillota</taxon>
        <taxon>Bacilli</taxon>
        <taxon>Bacillales</taxon>
        <taxon>Paenibacillaceae</taxon>
        <taxon>Paenibacillus</taxon>
    </lineage>
</organism>
<dbReference type="InterPro" id="IPR035396">
    <property type="entry name" value="Bac_rhamnosid6H"/>
</dbReference>
<dbReference type="HOGENOM" id="CLU_009782_0_0_9"/>
<evidence type="ECO:0000259" key="4">
    <source>
        <dbReference type="Pfam" id="PF08531"/>
    </source>
</evidence>
<dbReference type="KEGG" id="pmw:B2K_06255"/>
<dbReference type="EMBL" id="CP003422">
    <property type="protein sequence ID" value="AFH60330.1"/>
    <property type="molecule type" value="Genomic_DNA"/>
</dbReference>
<gene>
    <name evidence="6" type="ORF">B2K_06255</name>
</gene>
<dbReference type="Gene3D" id="2.60.120.260">
    <property type="entry name" value="Galactose-binding domain-like"/>
    <property type="match status" value="2"/>
</dbReference>
<dbReference type="SUPFAM" id="SSF48208">
    <property type="entry name" value="Six-hairpin glycosidases"/>
    <property type="match status" value="1"/>
</dbReference>
<evidence type="ECO:0000259" key="5">
    <source>
        <dbReference type="Pfam" id="PF17389"/>
    </source>
</evidence>